<feature type="domain" description="Beta-lactamase-related" evidence="1">
    <location>
        <begin position="42"/>
        <end position="350"/>
    </location>
</feature>
<dbReference type="SUPFAM" id="SSF51556">
    <property type="entry name" value="Metallo-dependent hydrolases"/>
    <property type="match status" value="1"/>
</dbReference>
<dbReference type="Gene3D" id="3.20.20.140">
    <property type="entry name" value="Metal-dependent hydrolases"/>
    <property type="match status" value="1"/>
</dbReference>
<accession>A0ABW6AFE3</accession>
<dbReference type="CDD" id="cd01297">
    <property type="entry name" value="D-aminoacylase"/>
    <property type="match status" value="1"/>
</dbReference>
<dbReference type="Pfam" id="PF07969">
    <property type="entry name" value="Amidohydro_3"/>
    <property type="match status" value="1"/>
</dbReference>
<dbReference type="SUPFAM" id="SSF56601">
    <property type="entry name" value="beta-lactamase/transpeptidase-like"/>
    <property type="match status" value="1"/>
</dbReference>
<dbReference type="InterPro" id="IPR001466">
    <property type="entry name" value="Beta-lactam-related"/>
</dbReference>
<dbReference type="Gene3D" id="2.30.40.10">
    <property type="entry name" value="Urease, subunit C, domain 1"/>
    <property type="match status" value="1"/>
</dbReference>
<dbReference type="Gene3D" id="3.40.710.10">
    <property type="entry name" value="DD-peptidase/beta-lactamase superfamily"/>
    <property type="match status" value="1"/>
</dbReference>
<dbReference type="InterPro" id="IPR013108">
    <property type="entry name" value="Amidohydro_3"/>
</dbReference>
<evidence type="ECO:0000259" key="1">
    <source>
        <dbReference type="Pfam" id="PF00144"/>
    </source>
</evidence>
<dbReference type="InterPro" id="IPR011059">
    <property type="entry name" value="Metal-dep_hydrolase_composite"/>
</dbReference>
<dbReference type="GO" id="GO:0016787">
    <property type="term" value="F:hydrolase activity"/>
    <property type="evidence" value="ECO:0007669"/>
    <property type="project" value="UniProtKB-KW"/>
</dbReference>
<sequence>MFRYLLVCALIGQLAVPTQTIGQPLTGRLKTLDSALTLLHERAMFNGVVLVAEQGKVRYTKALGTANIATNEPLTTKSAFNLASVSKQFIAMMIMQLQERGKLRYDELVGTYLPVFPYDTITVRHLLTHTSGLPEYFDLAQQYTGPLDTLTNAGMLHLLHQDKPPLVFRPGSRWDYCNTGYVLLGSIIAKLSGLPVETFFEQNIARPLKLKNTYIYYYKSSTTPRNRVYGFNREDGKNVLNDLIRLDGVIGDGNVYSSAEDLLVWDQALYTEKLVKASTLREAFTPVKLSSRSDEPGKTYPYGFGWFIDEGGKVLKHTGSWAGFRTLIVRYIDKKQTLIVLTNGTNAAGRMADEILSGKRPQLPKTQLITNIRLIDGTGAASRKAAVRLRNDRVWETGDLTAFPNEPVTDGRGLALAPGFIDSHSHHDWALKPDAIPVVNQGITTIVVGQDGGGVPFDTLQVRLKQQPVSVNMASYTGHAMLRQQAMGINGLYRTAKPDEVARMKTLLRTELQNGSLGLSTGLEYEAAFFSNRDEVIQLAQVAADSGGRYISHIRSEDMMLDDAVDEIIQIGRVTKMPVQISHLKIALRDKWGQSARLLAQLEKARAEGVNITADCYPYDYWMSTLRVLFPKRDYTNPASAEFAVNQLFDPAQSVLVRFAANPTYAGKTVGDIAKLRQEKPAQTLMGLVAEASAFSKKNPDASGVEGIMGKSMDEPDVANFLTWPHTNICSDGANDGHPRGYGAFTRVLGRYVRDQKIMPLETAIYKMTGLSAEHLGLKGRGLIAPGYYADLVLFNPDTVQDNARIGDNRALSTGIEAVWVAGQLVYQGQKSTGAHPGVLIRR</sequence>
<gene>
    <name evidence="3" type="ORF">ACFS25_10135</name>
</gene>
<organism evidence="3 4">
    <name type="scientific">Spirosoma flavum</name>
    <dbReference type="NCBI Taxonomy" id="2048557"/>
    <lineage>
        <taxon>Bacteria</taxon>
        <taxon>Pseudomonadati</taxon>
        <taxon>Bacteroidota</taxon>
        <taxon>Cytophagia</taxon>
        <taxon>Cytophagales</taxon>
        <taxon>Cytophagaceae</taxon>
        <taxon>Spirosoma</taxon>
    </lineage>
</organism>
<proteinExistence type="predicted"/>
<evidence type="ECO:0000313" key="4">
    <source>
        <dbReference type="Proteomes" id="UP001597512"/>
    </source>
</evidence>
<comment type="caution">
    <text evidence="3">The sequence shown here is derived from an EMBL/GenBank/DDBJ whole genome shotgun (WGS) entry which is preliminary data.</text>
</comment>
<dbReference type="InterPro" id="IPR012338">
    <property type="entry name" value="Beta-lactam/transpept-like"/>
</dbReference>
<protein>
    <submittedName>
        <fullName evidence="3">Serine hydrolase</fullName>
    </submittedName>
</protein>
<reference evidence="4" key="1">
    <citation type="journal article" date="2019" name="Int. J. Syst. Evol. Microbiol.">
        <title>The Global Catalogue of Microorganisms (GCM) 10K type strain sequencing project: providing services to taxonomists for standard genome sequencing and annotation.</title>
        <authorList>
            <consortium name="The Broad Institute Genomics Platform"/>
            <consortium name="The Broad Institute Genome Sequencing Center for Infectious Disease"/>
            <person name="Wu L."/>
            <person name="Ma J."/>
        </authorList>
    </citation>
    <scope>NUCLEOTIDE SEQUENCE [LARGE SCALE GENOMIC DNA]</scope>
    <source>
        <strain evidence="4">KCTC 52490</strain>
    </source>
</reference>
<dbReference type="PANTHER" id="PTHR46825:SF9">
    <property type="entry name" value="BETA-LACTAMASE-RELATED DOMAIN-CONTAINING PROTEIN"/>
    <property type="match status" value="1"/>
</dbReference>
<evidence type="ECO:0000259" key="2">
    <source>
        <dbReference type="Pfam" id="PF07969"/>
    </source>
</evidence>
<dbReference type="Gene3D" id="3.30.1490.130">
    <property type="entry name" value="D-aminoacylase. Domain 3"/>
    <property type="match status" value="1"/>
</dbReference>
<evidence type="ECO:0000313" key="3">
    <source>
        <dbReference type="EMBL" id="MFD2934142.1"/>
    </source>
</evidence>
<keyword evidence="4" id="KW-1185">Reference proteome</keyword>
<dbReference type="PANTHER" id="PTHR46825">
    <property type="entry name" value="D-ALANYL-D-ALANINE-CARBOXYPEPTIDASE/ENDOPEPTIDASE AMPH"/>
    <property type="match status" value="1"/>
</dbReference>
<dbReference type="EMBL" id="JBHUOM010000002">
    <property type="protein sequence ID" value="MFD2934142.1"/>
    <property type="molecule type" value="Genomic_DNA"/>
</dbReference>
<dbReference type="InterPro" id="IPR032466">
    <property type="entry name" value="Metal_Hydrolase"/>
</dbReference>
<dbReference type="Pfam" id="PF00144">
    <property type="entry name" value="Beta-lactamase"/>
    <property type="match status" value="1"/>
</dbReference>
<dbReference type="InterPro" id="IPR050491">
    <property type="entry name" value="AmpC-like"/>
</dbReference>
<name>A0ABW6AFE3_9BACT</name>
<dbReference type="SUPFAM" id="SSF51338">
    <property type="entry name" value="Composite domain of metallo-dependent hydrolases"/>
    <property type="match status" value="1"/>
</dbReference>
<dbReference type="RefSeq" id="WP_381499512.1">
    <property type="nucleotide sequence ID" value="NZ_JBHUOM010000002.1"/>
</dbReference>
<dbReference type="Proteomes" id="UP001597512">
    <property type="component" value="Unassembled WGS sequence"/>
</dbReference>
<keyword evidence="3" id="KW-0378">Hydrolase</keyword>
<dbReference type="InterPro" id="IPR023100">
    <property type="entry name" value="D-aminoacylase_insert_dom_sf"/>
</dbReference>
<feature type="domain" description="Amidohydrolase 3" evidence="2">
    <location>
        <begin position="409"/>
        <end position="827"/>
    </location>
</feature>